<dbReference type="OrthoDB" id="9909019at2759"/>
<keyword evidence="4 11" id="KW-1133">Transmembrane helix</keyword>
<dbReference type="STRING" id="984486.A0A1E3QQY5"/>
<dbReference type="PANTHER" id="PTHR22883:SF43">
    <property type="entry name" value="PALMITOYLTRANSFERASE APP"/>
    <property type="match status" value="1"/>
</dbReference>
<protein>
    <recommendedName>
        <fullName evidence="11">Palmitoyltransferase</fullName>
        <ecNumber evidence="11">2.3.1.225</ecNumber>
    </recommendedName>
</protein>
<dbReference type="EMBL" id="KV454430">
    <property type="protein sequence ID" value="ODQ80099.1"/>
    <property type="molecule type" value="Genomic_DNA"/>
</dbReference>
<dbReference type="Proteomes" id="UP000094336">
    <property type="component" value="Unassembled WGS sequence"/>
</dbReference>
<feature type="transmembrane region" description="Helical" evidence="11">
    <location>
        <begin position="49"/>
        <end position="69"/>
    </location>
</feature>
<organism evidence="13 14">
    <name type="scientific">Babjeviella inositovora NRRL Y-12698</name>
    <dbReference type="NCBI Taxonomy" id="984486"/>
    <lineage>
        <taxon>Eukaryota</taxon>
        <taxon>Fungi</taxon>
        <taxon>Dikarya</taxon>
        <taxon>Ascomycota</taxon>
        <taxon>Saccharomycotina</taxon>
        <taxon>Pichiomycetes</taxon>
        <taxon>Serinales incertae sedis</taxon>
        <taxon>Babjeviella</taxon>
    </lineage>
</organism>
<evidence type="ECO:0000256" key="2">
    <source>
        <dbReference type="ARBA" id="ARBA00022679"/>
    </source>
</evidence>
<feature type="non-terminal residue" evidence="13">
    <location>
        <position position="286"/>
    </location>
</feature>
<dbReference type="GeneID" id="30149184"/>
<feature type="transmembrane region" description="Helical" evidence="11">
    <location>
        <begin position="152"/>
        <end position="175"/>
    </location>
</feature>
<evidence type="ECO:0000256" key="3">
    <source>
        <dbReference type="ARBA" id="ARBA00022692"/>
    </source>
</evidence>
<keyword evidence="14" id="KW-1185">Reference proteome</keyword>
<comment type="catalytic activity">
    <reaction evidence="10 11">
        <text>L-cysteinyl-[protein] + hexadecanoyl-CoA = S-hexadecanoyl-L-cysteinyl-[protein] + CoA</text>
        <dbReference type="Rhea" id="RHEA:36683"/>
        <dbReference type="Rhea" id="RHEA-COMP:10131"/>
        <dbReference type="Rhea" id="RHEA-COMP:11032"/>
        <dbReference type="ChEBI" id="CHEBI:29950"/>
        <dbReference type="ChEBI" id="CHEBI:57287"/>
        <dbReference type="ChEBI" id="CHEBI:57379"/>
        <dbReference type="ChEBI" id="CHEBI:74151"/>
        <dbReference type="EC" id="2.3.1.225"/>
    </reaction>
</comment>
<evidence type="ECO:0000313" key="14">
    <source>
        <dbReference type="Proteomes" id="UP000094336"/>
    </source>
</evidence>
<feature type="transmembrane region" description="Helical" evidence="11">
    <location>
        <begin position="196"/>
        <end position="217"/>
    </location>
</feature>
<keyword evidence="5 11" id="KW-0472">Membrane</keyword>
<feature type="transmembrane region" description="Helical" evidence="11">
    <location>
        <begin position="17"/>
        <end position="37"/>
    </location>
</feature>
<dbReference type="AlphaFoldDB" id="A0A1E3QQY5"/>
<evidence type="ECO:0000256" key="1">
    <source>
        <dbReference type="ARBA" id="ARBA00004477"/>
    </source>
</evidence>
<feature type="non-terminal residue" evidence="13">
    <location>
        <position position="1"/>
    </location>
</feature>
<dbReference type="GO" id="GO:0005794">
    <property type="term" value="C:Golgi apparatus"/>
    <property type="evidence" value="ECO:0007669"/>
    <property type="project" value="TreeGrafter"/>
</dbReference>
<evidence type="ECO:0000256" key="8">
    <source>
        <dbReference type="ARBA" id="ARBA00023315"/>
    </source>
</evidence>
<dbReference type="PROSITE" id="PS50216">
    <property type="entry name" value="DHHC"/>
    <property type="match status" value="1"/>
</dbReference>
<dbReference type="RefSeq" id="XP_018985427.1">
    <property type="nucleotide sequence ID" value="XM_019131331.1"/>
</dbReference>
<evidence type="ECO:0000313" key="13">
    <source>
        <dbReference type="EMBL" id="ODQ80099.1"/>
    </source>
</evidence>
<dbReference type="EC" id="2.3.1.225" evidence="11"/>
<evidence type="ECO:0000256" key="5">
    <source>
        <dbReference type="ARBA" id="ARBA00023136"/>
    </source>
</evidence>
<evidence type="ECO:0000256" key="11">
    <source>
        <dbReference type="RuleBase" id="RU079119"/>
    </source>
</evidence>
<evidence type="ECO:0000256" key="6">
    <source>
        <dbReference type="ARBA" id="ARBA00023139"/>
    </source>
</evidence>
<gene>
    <name evidence="13" type="ORF">BABINDRAFT_24523</name>
</gene>
<dbReference type="Pfam" id="PF01529">
    <property type="entry name" value="DHHC"/>
    <property type="match status" value="1"/>
</dbReference>
<evidence type="ECO:0000256" key="9">
    <source>
        <dbReference type="ARBA" id="ARBA00023463"/>
    </source>
</evidence>
<dbReference type="InterPro" id="IPR001594">
    <property type="entry name" value="Palmitoyltrfase_DHHC"/>
</dbReference>
<sequence>NHYFCFGGRFRTAKHSIYLNIFMFMAIILPLVVFLVFEAKWTWHHVSPAVPLLFVYVWLVCAASFVKAAGGDPGVLPRNVHLTENVAQLPEEYFNTITIPAFQTGSVAVKYCATCRIWRPARTSHCLTCDACVTVHDHHCVWLNNCVGLRNYMYFMEFLAGSILCCLYILGFTVYRLAKLDSFRHAIRTSPMSFMLAIYSSLVMIYPTILFGFHLYLNVTAQTTREFLGNIHKPVGEQTFWQYSEGSDVKGALRNAAHVWLRVRGPSALRVRDPYVHGDRRWDKLA</sequence>
<evidence type="ECO:0000256" key="10">
    <source>
        <dbReference type="ARBA" id="ARBA00048048"/>
    </source>
</evidence>
<comment type="similarity">
    <text evidence="9">Belongs to the DHHC palmitoyltransferase family. ERF2/ZDHHC9 subfamily.</text>
</comment>
<keyword evidence="7" id="KW-0449">Lipoprotein</keyword>
<name>A0A1E3QQY5_9ASCO</name>
<evidence type="ECO:0000259" key="12">
    <source>
        <dbReference type="Pfam" id="PF01529"/>
    </source>
</evidence>
<dbReference type="GO" id="GO:0005789">
    <property type="term" value="C:endoplasmic reticulum membrane"/>
    <property type="evidence" value="ECO:0007669"/>
    <property type="project" value="UniProtKB-SubCell"/>
</dbReference>
<comment type="domain">
    <text evidence="11">The DHHC domain is required for palmitoyltransferase activity.</text>
</comment>
<keyword evidence="2 11" id="KW-0808">Transferase</keyword>
<dbReference type="GO" id="GO:0006612">
    <property type="term" value="P:protein targeting to membrane"/>
    <property type="evidence" value="ECO:0007669"/>
    <property type="project" value="TreeGrafter"/>
</dbReference>
<feature type="domain" description="Palmitoyltransferase DHHC" evidence="12">
    <location>
        <begin position="110"/>
        <end position="228"/>
    </location>
</feature>
<reference evidence="14" key="1">
    <citation type="submission" date="2016-05" db="EMBL/GenBank/DDBJ databases">
        <title>Comparative genomics of biotechnologically important yeasts.</title>
        <authorList>
            <consortium name="DOE Joint Genome Institute"/>
            <person name="Riley R."/>
            <person name="Haridas S."/>
            <person name="Wolfe K.H."/>
            <person name="Lopes M.R."/>
            <person name="Hittinger C.T."/>
            <person name="Goker M."/>
            <person name="Salamov A."/>
            <person name="Wisecaver J."/>
            <person name="Long T.M."/>
            <person name="Aerts A.L."/>
            <person name="Barry K."/>
            <person name="Choi C."/>
            <person name="Clum A."/>
            <person name="Coughlan A.Y."/>
            <person name="Deshpande S."/>
            <person name="Douglass A.P."/>
            <person name="Hanson S.J."/>
            <person name="Klenk H.-P."/>
            <person name="Labutti K."/>
            <person name="Lapidus A."/>
            <person name="Lindquist E."/>
            <person name="Lipzen A."/>
            <person name="Meier-Kolthoff J.P."/>
            <person name="Ohm R.A."/>
            <person name="Otillar R.P."/>
            <person name="Pangilinan J."/>
            <person name="Peng Y."/>
            <person name="Rokas A."/>
            <person name="Rosa C.A."/>
            <person name="Scheuner C."/>
            <person name="Sibirny A.A."/>
            <person name="Slot J.C."/>
            <person name="Stielow J.B."/>
            <person name="Sun H."/>
            <person name="Kurtzman C.P."/>
            <person name="Blackwell M."/>
            <person name="Grigoriev I.V."/>
            <person name="Jeffries T.W."/>
        </authorList>
    </citation>
    <scope>NUCLEOTIDE SEQUENCE [LARGE SCALE GENOMIC DNA]</scope>
    <source>
        <strain evidence="14">NRRL Y-12698</strain>
    </source>
</reference>
<proteinExistence type="inferred from homology"/>
<evidence type="ECO:0000256" key="4">
    <source>
        <dbReference type="ARBA" id="ARBA00022989"/>
    </source>
</evidence>
<keyword evidence="3 11" id="KW-0812">Transmembrane</keyword>
<dbReference type="GO" id="GO:0019706">
    <property type="term" value="F:protein-cysteine S-palmitoyltransferase activity"/>
    <property type="evidence" value="ECO:0007669"/>
    <property type="project" value="UniProtKB-EC"/>
</dbReference>
<dbReference type="PANTHER" id="PTHR22883">
    <property type="entry name" value="ZINC FINGER DHHC DOMAIN CONTAINING PROTEIN"/>
    <property type="match status" value="1"/>
</dbReference>
<comment type="subcellular location">
    <subcellularLocation>
        <location evidence="1">Endoplasmic reticulum membrane</location>
        <topology evidence="1">Multi-pass membrane protein</topology>
    </subcellularLocation>
</comment>
<keyword evidence="6" id="KW-0564">Palmitate</keyword>
<dbReference type="InterPro" id="IPR039859">
    <property type="entry name" value="PFA4/ZDH16/20/ERF2-like"/>
</dbReference>
<evidence type="ECO:0000256" key="7">
    <source>
        <dbReference type="ARBA" id="ARBA00023288"/>
    </source>
</evidence>
<keyword evidence="8 11" id="KW-0012">Acyltransferase</keyword>
<accession>A0A1E3QQY5</accession>